<dbReference type="InterPro" id="IPR051559">
    <property type="entry name" value="HIF_prolyl_hydroxylases"/>
</dbReference>
<dbReference type="PANTHER" id="PTHR12907">
    <property type="entry name" value="EGL NINE HOMOLOG-RELATED"/>
    <property type="match status" value="1"/>
</dbReference>
<dbReference type="PROSITE" id="PS51471">
    <property type="entry name" value="FE2OG_OXY"/>
    <property type="match status" value="1"/>
</dbReference>
<accession>A0A6N6M7L5</accession>
<dbReference type="OrthoDB" id="9783171at2"/>
<keyword evidence="6" id="KW-0408">Iron</keyword>
<keyword evidence="5" id="KW-0560">Oxidoreductase</keyword>
<evidence type="ECO:0000256" key="2">
    <source>
        <dbReference type="ARBA" id="ARBA00022723"/>
    </source>
</evidence>
<dbReference type="AlphaFoldDB" id="A0A6N6M7L5"/>
<evidence type="ECO:0000256" key="6">
    <source>
        <dbReference type="ARBA" id="ARBA00023004"/>
    </source>
</evidence>
<dbReference type="SUPFAM" id="SSF51197">
    <property type="entry name" value="Clavaminate synthase-like"/>
    <property type="match status" value="1"/>
</dbReference>
<proteinExistence type="predicted"/>
<keyword evidence="2" id="KW-0479">Metal-binding</keyword>
<evidence type="ECO:0000313" key="9">
    <source>
        <dbReference type="Proteomes" id="UP000435357"/>
    </source>
</evidence>
<gene>
    <name evidence="8" type="ORF">F3059_00965</name>
</gene>
<keyword evidence="4" id="KW-0223">Dioxygenase</keyword>
<comment type="cofactor">
    <cofactor evidence="1">
        <name>L-ascorbate</name>
        <dbReference type="ChEBI" id="CHEBI:38290"/>
    </cofactor>
</comment>
<evidence type="ECO:0000256" key="3">
    <source>
        <dbReference type="ARBA" id="ARBA00022896"/>
    </source>
</evidence>
<organism evidence="8 9">
    <name type="scientific">Salibacter halophilus</name>
    <dbReference type="NCBI Taxonomy" id="1803916"/>
    <lineage>
        <taxon>Bacteria</taxon>
        <taxon>Pseudomonadati</taxon>
        <taxon>Bacteroidota</taxon>
        <taxon>Flavobacteriia</taxon>
        <taxon>Flavobacteriales</taxon>
        <taxon>Salibacteraceae</taxon>
        <taxon>Salibacter</taxon>
    </lineage>
</organism>
<name>A0A6N6M7L5_9FLAO</name>
<dbReference type="EMBL" id="WACR01000001">
    <property type="protein sequence ID" value="KAB1066070.1"/>
    <property type="molecule type" value="Genomic_DNA"/>
</dbReference>
<evidence type="ECO:0000256" key="5">
    <source>
        <dbReference type="ARBA" id="ARBA00023002"/>
    </source>
</evidence>
<evidence type="ECO:0000313" key="8">
    <source>
        <dbReference type="EMBL" id="KAB1066070.1"/>
    </source>
</evidence>
<dbReference type="GO" id="GO:0071456">
    <property type="term" value="P:cellular response to hypoxia"/>
    <property type="evidence" value="ECO:0007669"/>
    <property type="project" value="TreeGrafter"/>
</dbReference>
<comment type="caution">
    <text evidence="8">The sequence shown here is derived from an EMBL/GenBank/DDBJ whole genome shotgun (WGS) entry which is preliminary data.</text>
</comment>
<dbReference type="GO" id="GO:0008198">
    <property type="term" value="F:ferrous iron binding"/>
    <property type="evidence" value="ECO:0007669"/>
    <property type="project" value="TreeGrafter"/>
</dbReference>
<keyword evidence="9" id="KW-1185">Reference proteome</keyword>
<evidence type="ECO:0000256" key="1">
    <source>
        <dbReference type="ARBA" id="ARBA00001961"/>
    </source>
</evidence>
<sequence>MKLQQQLKAPEQLLDRGLADSLATKGFALIDSFLSPELTFEIRDYIDRLRANDDLKKAGIGTAHLHQIDNRVRGDYIRWISRDTEVEALRHYQEQLQYLIQYLNRYCFLGIKDYEMHTTYYPVGTHYEKHIDQLQVNGKRVISFILYLNEDWQTGDGGEIRVYPLDGSDHEDLAPKNGRLALMLSNETPHEVLTVNKPRYSVTGWMLNQFTDTTFVGS</sequence>
<dbReference type="RefSeq" id="WP_151166058.1">
    <property type="nucleotide sequence ID" value="NZ_WACR01000001.1"/>
</dbReference>
<keyword evidence="3" id="KW-0847">Vitamin C</keyword>
<reference evidence="8 9" key="1">
    <citation type="submission" date="2019-09" db="EMBL/GenBank/DDBJ databases">
        <title>Genomes of Cryomorphaceae.</title>
        <authorList>
            <person name="Bowman J.P."/>
        </authorList>
    </citation>
    <scope>NUCLEOTIDE SEQUENCE [LARGE SCALE GENOMIC DNA]</scope>
    <source>
        <strain evidence="8 9">KCTC 52047</strain>
    </source>
</reference>
<dbReference type="Proteomes" id="UP000435357">
    <property type="component" value="Unassembled WGS sequence"/>
</dbReference>
<dbReference type="PANTHER" id="PTHR12907:SF26">
    <property type="entry name" value="HIF PROLYL HYDROXYLASE, ISOFORM C"/>
    <property type="match status" value="1"/>
</dbReference>
<dbReference type="Pfam" id="PF13640">
    <property type="entry name" value="2OG-FeII_Oxy_3"/>
    <property type="match status" value="1"/>
</dbReference>
<dbReference type="InterPro" id="IPR006620">
    <property type="entry name" value="Pro_4_hyd_alph"/>
</dbReference>
<dbReference type="InterPro" id="IPR005123">
    <property type="entry name" value="Oxoglu/Fe-dep_dioxygenase_dom"/>
</dbReference>
<dbReference type="InterPro" id="IPR044862">
    <property type="entry name" value="Pro_4_hyd_alph_FE2OG_OXY"/>
</dbReference>
<dbReference type="GO" id="GO:0031418">
    <property type="term" value="F:L-ascorbic acid binding"/>
    <property type="evidence" value="ECO:0007669"/>
    <property type="project" value="UniProtKB-KW"/>
</dbReference>
<feature type="domain" description="Fe2OG dioxygenase" evidence="7">
    <location>
        <begin position="112"/>
        <end position="208"/>
    </location>
</feature>
<evidence type="ECO:0000259" key="7">
    <source>
        <dbReference type="PROSITE" id="PS51471"/>
    </source>
</evidence>
<dbReference type="Gene3D" id="2.60.120.620">
    <property type="entry name" value="q2cbj1_9rhob like domain"/>
    <property type="match status" value="1"/>
</dbReference>
<evidence type="ECO:0000256" key="4">
    <source>
        <dbReference type="ARBA" id="ARBA00022964"/>
    </source>
</evidence>
<dbReference type="SMART" id="SM00702">
    <property type="entry name" value="P4Hc"/>
    <property type="match status" value="1"/>
</dbReference>
<dbReference type="GO" id="GO:0031543">
    <property type="term" value="F:peptidyl-proline dioxygenase activity"/>
    <property type="evidence" value="ECO:0007669"/>
    <property type="project" value="TreeGrafter"/>
</dbReference>
<protein>
    <submittedName>
        <fullName evidence="8">Oxidoreductase</fullName>
    </submittedName>
</protein>